<keyword evidence="3" id="KW-0547">Nucleotide-binding</keyword>
<dbReference type="InterPro" id="IPR000719">
    <property type="entry name" value="Prot_kinase_dom"/>
</dbReference>
<evidence type="ECO:0000313" key="8">
    <source>
        <dbReference type="EnsemblMetazoa" id="XP_014255986.1"/>
    </source>
</evidence>
<dbReference type="SMART" id="SM00220">
    <property type="entry name" value="S_TKc"/>
    <property type="match status" value="1"/>
</dbReference>
<dbReference type="GO" id="GO:0050321">
    <property type="term" value="F:tau-protein kinase activity"/>
    <property type="evidence" value="ECO:0007669"/>
    <property type="project" value="TreeGrafter"/>
</dbReference>
<keyword evidence="2" id="KW-0808">Transferase</keyword>
<dbReference type="OrthoDB" id="541276at2759"/>
<proteinExistence type="predicted"/>
<keyword evidence="4" id="KW-0418">Kinase</keyword>
<keyword evidence="9" id="KW-1185">Reference proteome</keyword>
<feature type="compositionally biased region" description="Polar residues" evidence="6">
    <location>
        <begin position="33"/>
        <end position="52"/>
    </location>
</feature>
<evidence type="ECO:0000256" key="2">
    <source>
        <dbReference type="ARBA" id="ARBA00022679"/>
    </source>
</evidence>
<evidence type="ECO:0000256" key="3">
    <source>
        <dbReference type="ARBA" id="ARBA00022741"/>
    </source>
</evidence>
<dbReference type="GO" id="GO:0005524">
    <property type="term" value="F:ATP binding"/>
    <property type="evidence" value="ECO:0007669"/>
    <property type="project" value="UniProtKB-KW"/>
</dbReference>
<protein>
    <recommendedName>
        <fullName evidence="7">Protein kinase domain-containing protein</fullName>
    </recommendedName>
</protein>
<dbReference type="GO" id="GO:0005737">
    <property type="term" value="C:cytoplasm"/>
    <property type="evidence" value="ECO:0007669"/>
    <property type="project" value="TreeGrafter"/>
</dbReference>
<dbReference type="Gene3D" id="1.10.510.10">
    <property type="entry name" value="Transferase(Phosphotransferase) domain 1"/>
    <property type="match status" value="1"/>
</dbReference>
<dbReference type="PANTHER" id="PTHR24346">
    <property type="entry name" value="MAP/MICROTUBULE AFFINITY-REGULATING KINASE"/>
    <property type="match status" value="1"/>
</dbReference>
<dbReference type="InterPro" id="IPR011009">
    <property type="entry name" value="Kinase-like_dom_sf"/>
</dbReference>
<dbReference type="GO" id="GO:0000226">
    <property type="term" value="P:microtubule cytoskeleton organization"/>
    <property type="evidence" value="ECO:0007669"/>
    <property type="project" value="TreeGrafter"/>
</dbReference>
<sequence length="346" mass="39156">MVGSTPTAVKRHMPSPTREDRKQSTRPKPPSTPGKQQASKHSTSESYGSKVQISNEELEKLQQKGYTVEKPLSQGCSGRIYLMTYRPPHKKNAPATKMAVKVIDRAMIGEKFLKKFLPREIAILAELNNPHCVQVYSIMEVNMKSFFFMRFAENGDLLDYLTTRGAVDETHARLWIRQLLLALDYLHHKSIAHRDIKCENILVTENLNVKLADFGFARSWVGPDGKDLLSETYCGSLSYAAPEILIGKPYCPKRVDVWSMGVVLFIMFNLAKPFAQTVPASALQAQLARNYRWNSRGARVSGNAKAFVASMLEPKNTVRPYPSQLLVEMWMNDDPEILKHLPYTPK</sequence>
<accession>A0A8I6SA22</accession>
<dbReference type="PROSITE" id="PS50011">
    <property type="entry name" value="PROTEIN_KINASE_DOM"/>
    <property type="match status" value="1"/>
</dbReference>
<evidence type="ECO:0000256" key="4">
    <source>
        <dbReference type="ARBA" id="ARBA00022777"/>
    </source>
</evidence>
<feature type="domain" description="Protein kinase" evidence="7">
    <location>
        <begin position="66"/>
        <end position="331"/>
    </location>
</feature>
<organism evidence="8 9">
    <name type="scientific">Cimex lectularius</name>
    <name type="common">Bed bug</name>
    <name type="synonym">Acanthia lectularia</name>
    <dbReference type="NCBI Taxonomy" id="79782"/>
    <lineage>
        <taxon>Eukaryota</taxon>
        <taxon>Metazoa</taxon>
        <taxon>Ecdysozoa</taxon>
        <taxon>Arthropoda</taxon>
        <taxon>Hexapoda</taxon>
        <taxon>Insecta</taxon>
        <taxon>Pterygota</taxon>
        <taxon>Neoptera</taxon>
        <taxon>Paraneoptera</taxon>
        <taxon>Hemiptera</taxon>
        <taxon>Heteroptera</taxon>
        <taxon>Panheteroptera</taxon>
        <taxon>Cimicomorpha</taxon>
        <taxon>Cimicidae</taxon>
        <taxon>Cimex</taxon>
    </lineage>
</organism>
<dbReference type="GeneID" id="106670305"/>
<keyword evidence="5" id="KW-0067">ATP-binding</keyword>
<dbReference type="PANTHER" id="PTHR24346:SF82">
    <property type="entry name" value="KP78A-RELATED"/>
    <property type="match status" value="1"/>
</dbReference>
<dbReference type="SUPFAM" id="SSF56112">
    <property type="entry name" value="Protein kinase-like (PK-like)"/>
    <property type="match status" value="1"/>
</dbReference>
<keyword evidence="1" id="KW-0723">Serine/threonine-protein kinase</keyword>
<dbReference type="Proteomes" id="UP000494040">
    <property type="component" value="Unassembled WGS sequence"/>
</dbReference>
<evidence type="ECO:0000256" key="6">
    <source>
        <dbReference type="SAM" id="MobiDB-lite"/>
    </source>
</evidence>
<dbReference type="PROSITE" id="PS00108">
    <property type="entry name" value="PROTEIN_KINASE_ST"/>
    <property type="match status" value="1"/>
</dbReference>
<evidence type="ECO:0000256" key="1">
    <source>
        <dbReference type="ARBA" id="ARBA00022527"/>
    </source>
</evidence>
<reference evidence="8" key="1">
    <citation type="submission" date="2022-01" db="UniProtKB">
        <authorList>
            <consortium name="EnsemblMetazoa"/>
        </authorList>
    </citation>
    <scope>IDENTIFICATION</scope>
</reference>
<evidence type="ECO:0000256" key="5">
    <source>
        <dbReference type="ARBA" id="ARBA00022840"/>
    </source>
</evidence>
<dbReference type="InterPro" id="IPR008271">
    <property type="entry name" value="Ser/Thr_kinase_AS"/>
</dbReference>
<dbReference type="RefSeq" id="XP_014255986.1">
    <property type="nucleotide sequence ID" value="XM_014400500.2"/>
</dbReference>
<dbReference type="GO" id="GO:0035556">
    <property type="term" value="P:intracellular signal transduction"/>
    <property type="evidence" value="ECO:0007669"/>
    <property type="project" value="TreeGrafter"/>
</dbReference>
<evidence type="ECO:0000313" key="9">
    <source>
        <dbReference type="Proteomes" id="UP000494040"/>
    </source>
</evidence>
<feature type="region of interest" description="Disordered" evidence="6">
    <location>
        <begin position="1"/>
        <end position="52"/>
    </location>
</feature>
<dbReference type="Pfam" id="PF00069">
    <property type="entry name" value="Pkinase"/>
    <property type="match status" value="1"/>
</dbReference>
<dbReference type="FunFam" id="1.10.510.10:FF:000571">
    <property type="entry name" value="Maternal embryonic leucine zipper kinase"/>
    <property type="match status" value="1"/>
</dbReference>
<name>A0A8I6SA22_CIMLE</name>
<dbReference type="EnsemblMetazoa" id="XM_014400500.2">
    <property type="protein sequence ID" value="XP_014255986.1"/>
    <property type="gene ID" value="LOC106670305"/>
</dbReference>
<dbReference type="AlphaFoldDB" id="A0A8I6SA22"/>
<evidence type="ECO:0000259" key="7">
    <source>
        <dbReference type="PROSITE" id="PS50011"/>
    </source>
</evidence>